<accession>A0ABY5PNQ0</accession>
<reference evidence="5" key="1">
    <citation type="submission" date="2021-11" db="EMBL/GenBank/DDBJ databases">
        <title>Cultivation dependent microbiological survey of springs from the worlds oldest radium mine currently devoted to the extraction of radon-saturated water.</title>
        <authorList>
            <person name="Kapinusova G."/>
            <person name="Smrhova T."/>
            <person name="Strejcek M."/>
            <person name="Suman J."/>
            <person name="Jani K."/>
            <person name="Pajer P."/>
            <person name="Uhlik O."/>
        </authorList>
    </citation>
    <scope>NUCLEOTIDE SEQUENCE [LARGE SCALE GENOMIC DNA]</scope>
    <source>
        <strain evidence="5">J379</strain>
    </source>
</reference>
<dbReference type="CDD" id="cd03809">
    <property type="entry name" value="GT4_MtfB-like"/>
    <property type="match status" value="1"/>
</dbReference>
<protein>
    <submittedName>
        <fullName evidence="4">Glycosyltransferase family 4 protein</fullName>
    </submittedName>
</protein>
<dbReference type="InterPro" id="IPR028098">
    <property type="entry name" value="Glyco_trans_4-like_N"/>
</dbReference>
<dbReference type="Pfam" id="PF13692">
    <property type="entry name" value="Glyco_trans_1_4"/>
    <property type="match status" value="1"/>
</dbReference>
<keyword evidence="1" id="KW-0328">Glycosyltransferase</keyword>
<organism evidence="4 5">
    <name type="scientific">Svornostia abyssi</name>
    <dbReference type="NCBI Taxonomy" id="2898438"/>
    <lineage>
        <taxon>Bacteria</taxon>
        <taxon>Bacillati</taxon>
        <taxon>Actinomycetota</taxon>
        <taxon>Thermoleophilia</taxon>
        <taxon>Solirubrobacterales</taxon>
        <taxon>Baekduiaceae</taxon>
        <taxon>Svornostia</taxon>
    </lineage>
</organism>
<evidence type="ECO:0000313" key="4">
    <source>
        <dbReference type="EMBL" id="UUY06339.1"/>
    </source>
</evidence>
<sequence>MCPANLAPVASRRTIVVIHDAAALREPGWYSRAYVAWQRAILPLIARRARHVVTVSEYSAGELVELLGVPRARITVIPGGVDDRFTPQAGAAAARAALGLDTPYVLTVASRTARKNLGVLETTARVLAEHGVALVAAGGDRPQFSGGGPGGGVRALGHVDDALLPGLYAGAEAFVLPSLHEGFGLTCVEAMAAGTPVVAADRAALPQTIGDAGLLVDPTDPDAVADAVLRARGDERLRAAGLRRAAGFTWDRTMDELDGLVTRLLDQRP</sequence>
<dbReference type="PANTHER" id="PTHR46401">
    <property type="entry name" value="GLYCOSYLTRANSFERASE WBBK-RELATED"/>
    <property type="match status" value="1"/>
</dbReference>
<feature type="domain" description="Glycosyltransferase subfamily 4-like N-terminal" evidence="3">
    <location>
        <begin position="11"/>
        <end position="83"/>
    </location>
</feature>
<name>A0ABY5PNQ0_9ACTN</name>
<dbReference type="PANTHER" id="PTHR46401:SF2">
    <property type="entry name" value="GLYCOSYLTRANSFERASE WBBK-RELATED"/>
    <property type="match status" value="1"/>
</dbReference>
<evidence type="ECO:0000259" key="3">
    <source>
        <dbReference type="Pfam" id="PF13439"/>
    </source>
</evidence>
<dbReference type="EMBL" id="CP088295">
    <property type="protein sequence ID" value="UUY06339.1"/>
    <property type="molecule type" value="Genomic_DNA"/>
</dbReference>
<keyword evidence="5" id="KW-1185">Reference proteome</keyword>
<dbReference type="Proteomes" id="UP001058860">
    <property type="component" value="Chromosome"/>
</dbReference>
<evidence type="ECO:0000256" key="2">
    <source>
        <dbReference type="ARBA" id="ARBA00022679"/>
    </source>
</evidence>
<evidence type="ECO:0000256" key="1">
    <source>
        <dbReference type="ARBA" id="ARBA00022676"/>
    </source>
</evidence>
<evidence type="ECO:0000313" key="5">
    <source>
        <dbReference type="Proteomes" id="UP001058860"/>
    </source>
</evidence>
<dbReference type="SUPFAM" id="SSF53756">
    <property type="entry name" value="UDP-Glycosyltransferase/glycogen phosphorylase"/>
    <property type="match status" value="1"/>
</dbReference>
<dbReference type="Pfam" id="PF13439">
    <property type="entry name" value="Glyco_transf_4"/>
    <property type="match status" value="1"/>
</dbReference>
<dbReference type="Gene3D" id="3.40.50.2000">
    <property type="entry name" value="Glycogen Phosphorylase B"/>
    <property type="match status" value="2"/>
</dbReference>
<proteinExistence type="predicted"/>
<keyword evidence="2" id="KW-0808">Transferase</keyword>
<gene>
    <name evidence="4" type="ORF">LRS13_19160</name>
</gene>